<dbReference type="PRINTS" id="PR00455">
    <property type="entry name" value="HTHTETR"/>
</dbReference>
<evidence type="ECO:0000313" key="7">
    <source>
        <dbReference type="EMBL" id="TCP09313.1"/>
    </source>
</evidence>
<dbReference type="Pfam" id="PF00440">
    <property type="entry name" value="TetR_N"/>
    <property type="match status" value="1"/>
</dbReference>
<evidence type="ECO:0000256" key="1">
    <source>
        <dbReference type="ARBA" id="ARBA00022491"/>
    </source>
</evidence>
<keyword evidence="2" id="KW-0805">Transcription regulation</keyword>
<dbReference type="InterPro" id="IPR001647">
    <property type="entry name" value="HTH_TetR"/>
</dbReference>
<evidence type="ECO:0000259" key="6">
    <source>
        <dbReference type="PROSITE" id="PS50977"/>
    </source>
</evidence>
<dbReference type="PROSITE" id="PS50977">
    <property type="entry name" value="HTH_TETR_2"/>
    <property type="match status" value="1"/>
</dbReference>
<evidence type="ECO:0000256" key="4">
    <source>
        <dbReference type="ARBA" id="ARBA00023163"/>
    </source>
</evidence>
<evidence type="ECO:0000313" key="9">
    <source>
        <dbReference type="Proteomes" id="UP000294721"/>
    </source>
</evidence>
<proteinExistence type="predicted"/>
<dbReference type="InterPro" id="IPR050109">
    <property type="entry name" value="HTH-type_TetR-like_transc_reg"/>
</dbReference>
<dbReference type="RefSeq" id="WP_132952647.1">
    <property type="nucleotide sequence ID" value="NZ_CALJUB010000219.1"/>
</dbReference>
<dbReference type="PANTHER" id="PTHR30055:SF235">
    <property type="entry name" value="TRANSCRIPTIONAL REGULATORY PROTEIN"/>
    <property type="match status" value="1"/>
</dbReference>
<evidence type="ECO:0000256" key="2">
    <source>
        <dbReference type="ARBA" id="ARBA00023015"/>
    </source>
</evidence>
<evidence type="ECO:0000256" key="3">
    <source>
        <dbReference type="ARBA" id="ARBA00023125"/>
    </source>
</evidence>
<evidence type="ECO:0000313" key="8">
    <source>
        <dbReference type="EMBL" id="UOO79473.1"/>
    </source>
</evidence>
<dbReference type="InterPro" id="IPR023772">
    <property type="entry name" value="DNA-bd_HTH_TetR-type_CS"/>
</dbReference>
<name>A0AAE9KIQ3_9NEIS</name>
<dbReference type="Gene3D" id="1.10.357.10">
    <property type="entry name" value="Tetracycline Repressor, domain 2"/>
    <property type="match status" value="1"/>
</dbReference>
<feature type="DNA-binding region" description="H-T-H motif" evidence="5">
    <location>
        <begin position="31"/>
        <end position="50"/>
    </location>
</feature>
<dbReference type="EMBL" id="CP091507">
    <property type="protein sequence ID" value="UOO79473.1"/>
    <property type="molecule type" value="Genomic_DNA"/>
</dbReference>
<organism evidence="8 10">
    <name type="scientific">Uruburuella suis</name>
    <dbReference type="NCBI Taxonomy" id="252130"/>
    <lineage>
        <taxon>Bacteria</taxon>
        <taxon>Pseudomonadati</taxon>
        <taxon>Pseudomonadota</taxon>
        <taxon>Betaproteobacteria</taxon>
        <taxon>Neisseriales</taxon>
        <taxon>Neisseriaceae</taxon>
        <taxon>Uruburuella</taxon>
    </lineage>
</organism>
<reference evidence="8" key="3">
    <citation type="journal article" date="2022" name="Res Sq">
        <title>Evolution of multicellular longitudinally dividing oral cavity symbionts (Neisseriaceae).</title>
        <authorList>
            <person name="Nyongesa S."/>
            <person name="Weber P."/>
            <person name="Bernet E."/>
            <person name="Pullido F."/>
            <person name="Nieckarz M."/>
            <person name="Delaby M."/>
            <person name="Nieves C."/>
            <person name="Viehboeck T."/>
            <person name="Krause N."/>
            <person name="Rivera-Millot A."/>
            <person name="Nakamura A."/>
            <person name="Vischer N."/>
            <person name="VanNieuwenhze M."/>
            <person name="Brun Y."/>
            <person name="Cava F."/>
            <person name="Bulgheresi S."/>
            <person name="Veyrier F."/>
        </authorList>
    </citation>
    <scope>NUCLEOTIDE SEQUENCE</scope>
    <source>
        <strain evidence="8">1258/02</strain>
    </source>
</reference>
<dbReference type="InterPro" id="IPR041586">
    <property type="entry name" value="PsrA_TetR_C"/>
</dbReference>
<dbReference type="AlphaFoldDB" id="A0AAE9KIQ3"/>
<keyword evidence="3 5" id="KW-0238">DNA-binding</keyword>
<accession>A0AAE9KIQ3</accession>
<gene>
    <name evidence="7" type="ORF">EV680_10354</name>
    <name evidence="8" type="ORF">LVJ78_00090</name>
</gene>
<dbReference type="Pfam" id="PF17939">
    <property type="entry name" value="TetR_C_30"/>
    <property type="match status" value="1"/>
</dbReference>
<dbReference type="Proteomes" id="UP000294721">
    <property type="component" value="Unassembled WGS sequence"/>
</dbReference>
<dbReference type="PANTHER" id="PTHR30055">
    <property type="entry name" value="HTH-TYPE TRANSCRIPTIONAL REGULATOR RUTR"/>
    <property type="match status" value="1"/>
</dbReference>
<dbReference type="InterPro" id="IPR009057">
    <property type="entry name" value="Homeodomain-like_sf"/>
</dbReference>
<keyword evidence="9" id="KW-1185">Reference proteome</keyword>
<dbReference type="SUPFAM" id="SSF46689">
    <property type="entry name" value="Homeodomain-like"/>
    <property type="match status" value="1"/>
</dbReference>
<protein>
    <submittedName>
        <fullName evidence="8">TetR family transcriptional regulator</fullName>
    </submittedName>
</protein>
<dbReference type="KEGG" id="usu:LVJ78_00090"/>
<reference evidence="7 9" key="1">
    <citation type="submission" date="2019-03" db="EMBL/GenBank/DDBJ databases">
        <title>Genomic Encyclopedia of Type Strains, Phase IV (KMG-IV): sequencing the most valuable type-strain genomes for metagenomic binning, comparative biology and taxonomic classification.</title>
        <authorList>
            <person name="Goeker M."/>
        </authorList>
    </citation>
    <scope>NUCLEOTIDE SEQUENCE [LARGE SCALE GENOMIC DNA]</scope>
    <source>
        <strain evidence="7 9">DSM 17474</strain>
    </source>
</reference>
<dbReference type="SUPFAM" id="SSF48498">
    <property type="entry name" value="Tetracyclin repressor-like, C-terminal domain"/>
    <property type="match status" value="1"/>
</dbReference>
<reference evidence="8" key="2">
    <citation type="submission" date="2021-12" db="EMBL/GenBank/DDBJ databases">
        <authorList>
            <person name="Veyrier F.J."/>
        </authorList>
    </citation>
    <scope>NUCLEOTIDE SEQUENCE</scope>
    <source>
        <strain evidence="8">1258/02</strain>
    </source>
</reference>
<evidence type="ECO:0000256" key="5">
    <source>
        <dbReference type="PROSITE-ProRule" id="PRU00335"/>
    </source>
</evidence>
<sequence length="213" mass="23355">MSTNPHDSQTITRILSAAESHFALHGFFASSLRQIMREAQVNVAAAHYHFGSKEALFLAVIHRRIAPFLEDVLTMLQAAESQQQALTPEHLTDSFIASCLNLVNAADGQAGTTAKLVSRLMLDEYKIFREALALEFSELSDRLYAAFARALPDLPPEACRWRMHLALSTLFNAFAGNDVLKALAPASTVNAKNAAQVARHVRPFVVAGLKMPL</sequence>
<dbReference type="GO" id="GO:0003700">
    <property type="term" value="F:DNA-binding transcription factor activity"/>
    <property type="evidence" value="ECO:0007669"/>
    <property type="project" value="TreeGrafter"/>
</dbReference>
<dbReference type="PROSITE" id="PS01081">
    <property type="entry name" value="HTH_TETR_1"/>
    <property type="match status" value="1"/>
</dbReference>
<dbReference type="InterPro" id="IPR036271">
    <property type="entry name" value="Tet_transcr_reg_TetR-rel_C_sf"/>
</dbReference>
<dbReference type="Proteomes" id="UP000829756">
    <property type="component" value="Chromosome"/>
</dbReference>
<keyword evidence="4" id="KW-0804">Transcription</keyword>
<keyword evidence="1" id="KW-0678">Repressor</keyword>
<evidence type="ECO:0000313" key="10">
    <source>
        <dbReference type="Proteomes" id="UP000829756"/>
    </source>
</evidence>
<feature type="domain" description="HTH tetR-type" evidence="6">
    <location>
        <begin position="8"/>
        <end position="68"/>
    </location>
</feature>
<dbReference type="EMBL" id="SLXE01000003">
    <property type="protein sequence ID" value="TCP09313.1"/>
    <property type="molecule type" value="Genomic_DNA"/>
</dbReference>
<dbReference type="GO" id="GO:0000976">
    <property type="term" value="F:transcription cis-regulatory region binding"/>
    <property type="evidence" value="ECO:0007669"/>
    <property type="project" value="TreeGrafter"/>
</dbReference>